<feature type="region of interest" description="Disordered" evidence="5">
    <location>
        <begin position="52"/>
        <end position="71"/>
    </location>
</feature>
<protein>
    <recommendedName>
        <fullName evidence="6">RING-type domain-containing protein</fullName>
    </recommendedName>
</protein>
<dbReference type="PROSITE" id="PS50089">
    <property type="entry name" value="ZF_RING_2"/>
    <property type="match status" value="1"/>
</dbReference>
<dbReference type="SMART" id="SM00184">
    <property type="entry name" value="RING"/>
    <property type="match status" value="1"/>
</dbReference>
<evidence type="ECO:0000256" key="5">
    <source>
        <dbReference type="SAM" id="MobiDB-lite"/>
    </source>
</evidence>
<sequence length="149" mass="15821">MCEVCQMEYEGRDETVALLPCGHFFHSDCVSRWLKVRATCPKCRCELKCKAGEEGRTAPGPSSPRWIEGRAPLPAPRIQMTNGEWVDAAPMYIPIVQGAGAAPQGQQQQQAGGGAQPPDDTPAPPSELHGFVYAGHIVLPGSPASAPAS</sequence>
<feature type="region of interest" description="Disordered" evidence="5">
    <location>
        <begin position="97"/>
        <end position="134"/>
    </location>
</feature>
<dbReference type="SMART" id="SM00744">
    <property type="entry name" value="RINGv"/>
    <property type="match status" value="1"/>
</dbReference>
<reference evidence="7" key="1">
    <citation type="submission" date="2021-01" db="EMBL/GenBank/DDBJ databases">
        <authorList>
            <person name="Corre E."/>
            <person name="Pelletier E."/>
            <person name="Niang G."/>
            <person name="Scheremetjew M."/>
            <person name="Finn R."/>
            <person name="Kale V."/>
            <person name="Holt S."/>
            <person name="Cochrane G."/>
            <person name="Meng A."/>
            <person name="Brown T."/>
            <person name="Cohen L."/>
        </authorList>
    </citation>
    <scope>NUCLEOTIDE SEQUENCE</scope>
    <source>
        <strain evidence="7">CCMP441</strain>
    </source>
</reference>
<evidence type="ECO:0000313" key="7">
    <source>
        <dbReference type="EMBL" id="CAD8743541.1"/>
    </source>
</evidence>
<dbReference type="Pfam" id="PF13639">
    <property type="entry name" value="zf-RING_2"/>
    <property type="match status" value="1"/>
</dbReference>
<evidence type="ECO:0000259" key="6">
    <source>
        <dbReference type="PROSITE" id="PS50089"/>
    </source>
</evidence>
<dbReference type="PANTHER" id="PTHR14155">
    <property type="entry name" value="RING FINGER DOMAIN-CONTAINING"/>
    <property type="match status" value="1"/>
</dbReference>
<dbReference type="Gene3D" id="3.30.40.10">
    <property type="entry name" value="Zinc/RING finger domain, C3HC4 (zinc finger)"/>
    <property type="match status" value="1"/>
</dbReference>
<dbReference type="EMBL" id="HBFK01016278">
    <property type="protein sequence ID" value="CAD8743541.1"/>
    <property type="molecule type" value="Transcribed_RNA"/>
</dbReference>
<accession>A0A7S0XVX4</accession>
<dbReference type="AlphaFoldDB" id="A0A7S0XVX4"/>
<dbReference type="InterPro" id="IPR001841">
    <property type="entry name" value="Znf_RING"/>
</dbReference>
<keyword evidence="2 4" id="KW-0863">Zinc-finger</keyword>
<dbReference type="InterPro" id="IPR053238">
    <property type="entry name" value="RING-H2_zinc_finger"/>
</dbReference>
<organism evidence="7">
    <name type="scientific">Hemiselmis andersenii</name>
    <name type="common">Cryptophyte alga</name>
    <dbReference type="NCBI Taxonomy" id="464988"/>
    <lineage>
        <taxon>Eukaryota</taxon>
        <taxon>Cryptophyceae</taxon>
        <taxon>Cryptomonadales</taxon>
        <taxon>Hemiselmidaceae</taxon>
        <taxon>Hemiselmis</taxon>
    </lineage>
</organism>
<evidence type="ECO:0000256" key="2">
    <source>
        <dbReference type="ARBA" id="ARBA00022771"/>
    </source>
</evidence>
<keyword evidence="1" id="KW-0479">Metal-binding</keyword>
<gene>
    <name evidence="7" type="ORF">HAND1043_LOCUS10036</name>
</gene>
<feature type="compositionally biased region" description="Low complexity" evidence="5">
    <location>
        <begin position="97"/>
        <end position="110"/>
    </location>
</feature>
<dbReference type="InterPro" id="IPR013083">
    <property type="entry name" value="Znf_RING/FYVE/PHD"/>
</dbReference>
<keyword evidence="3" id="KW-0862">Zinc</keyword>
<feature type="domain" description="RING-type" evidence="6">
    <location>
        <begin position="2"/>
        <end position="44"/>
    </location>
</feature>
<dbReference type="PANTHER" id="PTHR14155:SF627">
    <property type="entry name" value="OS06G0192800 PROTEIN"/>
    <property type="match status" value="1"/>
</dbReference>
<evidence type="ECO:0000256" key="3">
    <source>
        <dbReference type="ARBA" id="ARBA00022833"/>
    </source>
</evidence>
<evidence type="ECO:0000256" key="1">
    <source>
        <dbReference type="ARBA" id="ARBA00022723"/>
    </source>
</evidence>
<evidence type="ECO:0000256" key="4">
    <source>
        <dbReference type="PROSITE-ProRule" id="PRU00175"/>
    </source>
</evidence>
<dbReference type="SUPFAM" id="SSF57850">
    <property type="entry name" value="RING/U-box"/>
    <property type="match status" value="1"/>
</dbReference>
<name>A0A7S0XVX4_HEMAN</name>
<proteinExistence type="predicted"/>
<dbReference type="GO" id="GO:0008270">
    <property type="term" value="F:zinc ion binding"/>
    <property type="evidence" value="ECO:0007669"/>
    <property type="project" value="UniProtKB-KW"/>
</dbReference>
<dbReference type="InterPro" id="IPR011016">
    <property type="entry name" value="Znf_RING-CH"/>
</dbReference>